<dbReference type="PANTHER" id="PTHR10970:SF2">
    <property type="entry name" value="CLUSTERIN-LIKE PROTEIN 1"/>
    <property type="match status" value="1"/>
</dbReference>
<keyword evidence="7" id="KW-0325">Glycoprotein</keyword>
<feature type="chain" id="PRO_5012690813" description="Clusterin" evidence="9">
    <location>
        <begin position="21"/>
        <end position="328"/>
    </location>
</feature>
<feature type="non-terminal residue" evidence="12">
    <location>
        <position position="328"/>
    </location>
</feature>
<evidence type="ECO:0000259" key="10">
    <source>
        <dbReference type="SMART" id="SM00030"/>
    </source>
</evidence>
<comment type="similarity">
    <text evidence="2 8">Belongs to the clusterin family.</text>
</comment>
<evidence type="ECO:0000259" key="11">
    <source>
        <dbReference type="SMART" id="SM00035"/>
    </source>
</evidence>
<keyword evidence="4 9" id="KW-0732">Signal</keyword>
<dbReference type="GO" id="GO:0005634">
    <property type="term" value="C:nucleus"/>
    <property type="evidence" value="ECO:0007669"/>
    <property type="project" value="TreeGrafter"/>
</dbReference>
<dbReference type="AlphaFoldDB" id="A0A212C731"/>
<evidence type="ECO:0000256" key="4">
    <source>
        <dbReference type="ARBA" id="ARBA00022729"/>
    </source>
</evidence>
<keyword evidence="5" id="KW-0175">Coiled coil</keyword>
<dbReference type="SMART" id="SM00030">
    <property type="entry name" value="CLb"/>
    <property type="match status" value="1"/>
</dbReference>
<dbReference type="SMART" id="SM00035">
    <property type="entry name" value="CLa"/>
    <property type="match status" value="1"/>
</dbReference>
<evidence type="ECO:0000256" key="7">
    <source>
        <dbReference type="ARBA" id="ARBA00023180"/>
    </source>
</evidence>
<feature type="domain" description="Clusterin C-terminal" evidence="11">
    <location>
        <begin position="190"/>
        <end position="328"/>
    </location>
</feature>
<dbReference type="InterPro" id="IPR000753">
    <property type="entry name" value="Clusterin-like"/>
</dbReference>
<name>A0A212C731_CEREH</name>
<evidence type="ECO:0000313" key="12">
    <source>
        <dbReference type="EMBL" id="OWK01793.1"/>
    </source>
</evidence>
<comment type="caution">
    <text evidence="12">The sequence shown here is derived from an EMBL/GenBank/DDBJ whole genome shotgun (WGS) entry which is preliminary data.</text>
</comment>
<evidence type="ECO:0000256" key="5">
    <source>
        <dbReference type="ARBA" id="ARBA00023054"/>
    </source>
</evidence>
<reference evidence="12 13" key="1">
    <citation type="journal article" date="2018" name="Mol. Genet. Genomics">
        <title>The red deer Cervus elaphus genome CerEla1.0: sequencing, annotating, genes, and chromosomes.</title>
        <authorList>
            <person name="Bana N.A."/>
            <person name="Nyiri A."/>
            <person name="Nagy J."/>
            <person name="Frank K."/>
            <person name="Nagy T."/>
            <person name="Steger V."/>
            <person name="Schiller M."/>
            <person name="Lakatos P."/>
            <person name="Sugar L."/>
            <person name="Horn P."/>
            <person name="Barta E."/>
            <person name="Orosz L."/>
        </authorList>
    </citation>
    <scope>NUCLEOTIDE SEQUENCE [LARGE SCALE GENOMIC DNA]</scope>
    <source>
        <strain evidence="12">Hungarian</strain>
    </source>
</reference>
<dbReference type="PANTHER" id="PTHR10970">
    <property type="entry name" value="CLUSTERIN"/>
    <property type="match status" value="1"/>
</dbReference>
<evidence type="ECO:0000313" key="13">
    <source>
        <dbReference type="Proteomes" id="UP000242450"/>
    </source>
</evidence>
<feature type="signal peptide" evidence="9">
    <location>
        <begin position="1"/>
        <end position="20"/>
    </location>
</feature>
<accession>A0A212C731</accession>
<evidence type="ECO:0000256" key="2">
    <source>
        <dbReference type="ARBA" id="ARBA00010069"/>
    </source>
</evidence>
<dbReference type="InterPro" id="IPR016015">
    <property type="entry name" value="Clusterin_C"/>
</dbReference>
<evidence type="ECO:0000256" key="3">
    <source>
        <dbReference type="ARBA" id="ARBA00022525"/>
    </source>
</evidence>
<dbReference type="InterPro" id="IPR016014">
    <property type="entry name" value="Clusterin_N"/>
</dbReference>
<evidence type="ECO:0000256" key="6">
    <source>
        <dbReference type="ARBA" id="ARBA00023157"/>
    </source>
</evidence>
<keyword evidence="13" id="KW-1185">Reference proteome</keyword>
<dbReference type="OrthoDB" id="9894485at2759"/>
<dbReference type="Proteomes" id="UP000242450">
    <property type="component" value="Chromosome 27"/>
</dbReference>
<evidence type="ECO:0000256" key="8">
    <source>
        <dbReference type="RuleBase" id="RU000629"/>
    </source>
</evidence>
<gene>
    <name evidence="12" type="ORF">Celaphus_00017678</name>
</gene>
<dbReference type="GO" id="GO:0051787">
    <property type="term" value="F:misfolded protein binding"/>
    <property type="evidence" value="ECO:0007669"/>
    <property type="project" value="TreeGrafter"/>
</dbReference>
<evidence type="ECO:0000256" key="9">
    <source>
        <dbReference type="SAM" id="SignalP"/>
    </source>
</evidence>
<keyword evidence="6" id="KW-1015">Disulfide bond</keyword>
<sequence length="328" mass="38053">MKLPLLVLIVYLLWLKDYHCAPTWKDKTSIREDPKGNEALKLMNEVQEHLEEEERLCQVSLMDSWDECKSCLESDCMRFYTTCQSSWSSMKTTIERVFRKIYHFLFPFNEDEEKELPVGEKFTEEDVQLTQIENVFSQLTVDVGFLYNMSFHVFKQMQQEFDLTFQSYFMSDTDSVEPYFFPALSKEPAKKAHPMQSWDIPSFFQLFCNFSLSVYQSVSATVTEMLKAIEDLPKQDKGKVPQRGLCGAEGCVENLTRTRRNVSNFMQDARNVRITCGQVVPGVHEGNFSKQDEKMIDISILPSSNFTLTIPLEESAESSDFISYMLAK</sequence>
<proteinExistence type="inferred from homology"/>
<comment type="subcellular location">
    <subcellularLocation>
        <location evidence="1">Secreted</location>
    </subcellularLocation>
</comment>
<dbReference type="EMBL" id="MKHE01000027">
    <property type="protein sequence ID" value="OWK01793.1"/>
    <property type="molecule type" value="Genomic_DNA"/>
</dbReference>
<evidence type="ECO:0000256" key="1">
    <source>
        <dbReference type="ARBA" id="ARBA00004613"/>
    </source>
</evidence>
<protein>
    <recommendedName>
        <fullName evidence="8">Clusterin</fullName>
    </recommendedName>
</protein>
<organism evidence="12 13">
    <name type="scientific">Cervus elaphus hippelaphus</name>
    <name type="common">European red deer</name>
    <dbReference type="NCBI Taxonomy" id="46360"/>
    <lineage>
        <taxon>Eukaryota</taxon>
        <taxon>Metazoa</taxon>
        <taxon>Chordata</taxon>
        <taxon>Craniata</taxon>
        <taxon>Vertebrata</taxon>
        <taxon>Euteleostomi</taxon>
        <taxon>Mammalia</taxon>
        <taxon>Eutheria</taxon>
        <taxon>Laurasiatheria</taxon>
        <taxon>Artiodactyla</taxon>
        <taxon>Ruminantia</taxon>
        <taxon>Pecora</taxon>
        <taxon>Cervidae</taxon>
        <taxon>Cervinae</taxon>
        <taxon>Cervus</taxon>
    </lineage>
</organism>
<dbReference type="Pfam" id="PF01093">
    <property type="entry name" value="Clusterin"/>
    <property type="match status" value="2"/>
</dbReference>
<keyword evidence="3" id="KW-0964">Secreted</keyword>
<feature type="domain" description="Clusterin N-terminal" evidence="10">
    <location>
        <begin position="26"/>
        <end position="189"/>
    </location>
</feature>
<dbReference type="GO" id="GO:0005615">
    <property type="term" value="C:extracellular space"/>
    <property type="evidence" value="ECO:0007669"/>
    <property type="project" value="TreeGrafter"/>
</dbReference>